<keyword evidence="2" id="KW-1185">Reference proteome</keyword>
<dbReference type="EMBL" id="KK914229">
    <property type="protein sequence ID" value="KDP45555.1"/>
    <property type="molecule type" value="Genomic_DNA"/>
</dbReference>
<accession>A0A067LLC6</accession>
<evidence type="ECO:0000313" key="2">
    <source>
        <dbReference type="Proteomes" id="UP000027138"/>
    </source>
</evidence>
<gene>
    <name evidence="1" type="ORF">JCGZ_18180</name>
</gene>
<reference evidence="1 2" key="1">
    <citation type="journal article" date="2014" name="PLoS ONE">
        <title>Global Analysis of Gene Expression Profiles in Physic Nut (Jatropha curcas L.) Seedlings Exposed to Salt Stress.</title>
        <authorList>
            <person name="Zhang L."/>
            <person name="Zhang C."/>
            <person name="Wu P."/>
            <person name="Chen Y."/>
            <person name="Li M."/>
            <person name="Jiang H."/>
            <person name="Wu G."/>
        </authorList>
    </citation>
    <scope>NUCLEOTIDE SEQUENCE [LARGE SCALE GENOMIC DNA]</scope>
    <source>
        <strain evidence="2">cv. GZQX0401</strain>
        <tissue evidence="1">Young leaves</tissue>
    </source>
</reference>
<proteinExistence type="predicted"/>
<dbReference type="AlphaFoldDB" id="A0A067LLC6"/>
<protein>
    <submittedName>
        <fullName evidence="1">Uncharacterized protein</fullName>
    </submittedName>
</protein>
<name>A0A067LLC6_JATCU</name>
<evidence type="ECO:0000313" key="1">
    <source>
        <dbReference type="EMBL" id="KDP45555.1"/>
    </source>
</evidence>
<organism evidence="1 2">
    <name type="scientific">Jatropha curcas</name>
    <name type="common">Barbados nut</name>
    <dbReference type="NCBI Taxonomy" id="180498"/>
    <lineage>
        <taxon>Eukaryota</taxon>
        <taxon>Viridiplantae</taxon>
        <taxon>Streptophyta</taxon>
        <taxon>Embryophyta</taxon>
        <taxon>Tracheophyta</taxon>
        <taxon>Spermatophyta</taxon>
        <taxon>Magnoliopsida</taxon>
        <taxon>eudicotyledons</taxon>
        <taxon>Gunneridae</taxon>
        <taxon>Pentapetalae</taxon>
        <taxon>rosids</taxon>
        <taxon>fabids</taxon>
        <taxon>Malpighiales</taxon>
        <taxon>Euphorbiaceae</taxon>
        <taxon>Crotonoideae</taxon>
        <taxon>Jatropheae</taxon>
        <taxon>Jatropha</taxon>
    </lineage>
</organism>
<sequence>MKGCPVWLDFALGTVYKNSNLLEYRIHFSQSWTLLLNFFLYSATSYRGMSEENS</sequence>
<dbReference type="Proteomes" id="UP000027138">
    <property type="component" value="Unassembled WGS sequence"/>
</dbReference>